<dbReference type="SUPFAM" id="SSF51395">
    <property type="entry name" value="FMN-linked oxidoreductases"/>
    <property type="match status" value="1"/>
</dbReference>
<dbReference type="PANTHER" id="PTHR43665">
    <property type="entry name" value="ISOPENTENYL-DIPHOSPHATE DELTA-ISOMERASE"/>
    <property type="match status" value="1"/>
</dbReference>
<dbReference type="Proteomes" id="UP000070505">
    <property type="component" value="Unassembled WGS sequence"/>
</dbReference>
<evidence type="ECO:0000259" key="17">
    <source>
        <dbReference type="Pfam" id="PF01070"/>
    </source>
</evidence>
<evidence type="ECO:0000256" key="13">
    <source>
        <dbReference type="ARBA" id="ARBA00023235"/>
    </source>
</evidence>
<comment type="similarity">
    <text evidence="15">Belongs to the IPP isomerase type 2 family.</text>
</comment>
<dbReference type="Gene3D" id="3.30.230.10">
    <property type="match status" value="2"/>
</dbReference>
<keyword evidence="9" id="KW-0067">ATP-binding</keyword>
<evidence type="ECO:0000313" key="19">
    <source>
        <dbReference type="EMBL" id="KXI16715.1"/>
    </source>
</evidence>
<dbReference type="GO" id="GO:0010181">
    <property type="term" value="F:FMN binding"/>
    <property type="evidence" value="ECO:0007669"/>
    <property type="project" value="UniProtKB-UniRule"/>
</dbReference>
<feature type="binding site" evidence="15">
    <location>
        <position position="675"/>
    </location>
    <ligand>
        <name>FMN</name>
        <dbReference type="ChEBI" id="CHEBI:58210"/>
    </ligand>
</feature>
<keyword evidence="10 15" id="KW-0460">Magnesium</keyword>
<dbReference type="GO" id="GO:0016491">
    <property type="term" value="F:oxidoreductase activity"/>
    <property type="evidence" value="ECO:0007669"/>
    <property type="project" value="InterPro"/>
</dbReference>
<feature type="binding site" evidence="15">
    <location>
        <position position="646"/>
    </location>
    <ligand>
        <name>FMN</name>
        <dbReference type="ChEBI" id="CHEBI:58210"/>
    </ligand>
</feature>
<comment type="caution">
    <text evidence="19">The sequence shown here is derived from an EMBL/GenBank/DDBJ whole genome shotgun (WGS) entry which is preliminary data.</text>
</comment>
<organism evidence="19 20">
    <name type="scientific">Gardnerella vaginalis</name>
    <dbReference type="NCBI Taxonomy" id="2702"/>
    <lineage>
        <taxon>Bacteria</taxon>
        <taxon>Bacillati</taxon>
        <taxon>Actinomycetota</taxon>
        <taxon>Actinomycetes</taxon>
        <taxon>Bifidobacteriales</taxon>
        <taxon>Bifidobacteriaceae</taxon>
        <taxon>Gardnerella</taxon>
    </lineage>
</organism>
<evidence type="ECO:0000256" key="11">
    <source>
        <dbReference type="ARBA" id="ARBA00022857"/>
    </source>
</evidence>
<dbReference type="SUPFAM" id="SSF55060">
    <property type="entry name" value="GHMP Kinase, C-terminal domain"/>
    <property type="match status" value="1"/>
</dbReference>
<dbReference type="NCBIfam" id="TIGR01220">
    <property type="entry name" value="Pmev_kin_Gr_pos"/>
    <property type="match status" value="1"/>
</dbReference>
<reference evidence="20" key="1">
    <citation type="submission" date="2016-02" db="EMBL/GenBank/DDBJ databases">
        <authorList>
            <person name="Mitreva M."/>
            <person name="Pepin K.H."/>
            <person name="Mihindukulasuriya K.A."/>
            <person name="Fulton R."/>
            <person name="Fronick C."/>
            <person name="O'Laughlin M."/>
            <person name="Miner T."/>
            <person name="Herter B."/>
            <person name="Rosa B.A."/>
            <person name="Cordes M."/>
            <person name="Tomlinson C."/>
            <person name="Wollam A."/>
            <person name="Palsikar V.B."/>
            <person name="Mardis E.R."/>
            <person name="Wilson R.K."/>
        </authorList>
    </citation>
    <scope>NUCLEOTIDE SEQUENCE [LARGE SCALE GENOMIC DNA]</scope>
    <source>
        <strain evidence="20">CMW7778B</strain>
    </source>
</reference>
<dbReference type="EMBL" id="LSRC01000038">
    <property type="protein sequence ID" value="KXI16715.1"/>
    <property type="molecule type" value="Genomic_DNA"/>
</dbReference>
<evidence type="ECO:0000256" key="4">
    <source>
        <dbReference type="ARBA" id="ARBA00022643"/>
    </source>
</evidence>
<dbReference type="CDD" id="cd02811">
    <property type="entry name" value="IDI-2_FMN"/>
    <property type="match status" value="1"/>
</dbReference>
<comment type="cofactor">
    <cofactor evidence="15">
        <name>NADPH</name>
        <dbReference type="ChEBI" id="CHEBI:57783"/>
    </cofactor>
</comment>
<feature type="binding site" evidence="15">
    <location>
        <begin position="841"/>
        <end position="842"/>
    </location>
    <ligand>
        <name>FMN</name>
        <dbReference type="ChEBI" id="CHEBI:58210"/>
    </ligand>
</feature>
<name>A0A135Z4Y3_GARVA</name>
<dbReference type="InterPro" id="IPR013750">
    <property type="entry name" value="GHMP_kinase_C_dom"/>
</dbReference>
<dbReference type="InterPro" id="IPR013785">
    <property type="entry name" value="Aldolase_TIM"/>
</dbReference>
<feature type="binding site" evidence="15">
    <location>
        <position position="770"/>
    </location>
    <ligand>
        <name>FMN</name>
        <dbReference type="ChEBI" id="CHEBI:58210"/>
    </ligand>
</feature>
<dbReference type="InterPro" id="IPR005917">
    <property type="entry name" value="Pmev_kinase_bact"/>
</dbReference>
<protein>
    <recommendedName>
        <fullName evidence="15">Isopentenyl-diphosphate delta-isomerase</fullName>
        <shortName evidence="15">IPP isomerase</shortName>
        <ecNumber evidence="15">5.3.3.2</ecNumber>
    </recommendedName>
    <alternativeName>
        <fullName evidence="15">Isopentenyl diphosphate:dimethylallyl diphosphate isomerase</fullName>
    </alternativeName>
    <alternativeName>
        <fullName evidence="15">Isopentenyl pyrophosphate isomerase</fullName>
    </alternativeName>
    <alternativeName>
        <fullName evidence="15">Type 2 isopentenyl diphosphate isomerase</fullName>
        <shortName evidence="15">IDI-2</shortName>
    </alternativeName>
</protein>
<feature type="domain" description="GHMP kinase N-terminal" evidence="16">
    <location>
        <begin position="153"/>
        <end position="249"/>
    </location>
</feature>
<keyword evidence="3 15" id="KW-0285">Flavoprotein</keyword>
<comment type="cofactor">
    <cofactor evidence="1 15">
        <name>FMN</name>
        <dbReference type="ChEBI" id="CHEBI:58210"/>
    </cofactor>
</comment>
<proteinExistence type="inferred from homology"/>
<dbReference type="InterPro" id="IPR036554">
    <property type="entry name" value="GHMP_kinase_C_sf"/>
</dbReference>
<evidence type="ECO:0000256" key="8">
    <source>
        <dbReference type="ARBA" id="ARBA00022777"/>
    </source>
</evidence>
<dbReference type="InterPro" id="IPR000262">
    <property type="entry name" value="FMN-dep_DH"/>
</dbReference>
<feature type="binding site" evidence="15">
    <location>
        <position position="706"/>
    </location>
    <ligand>
        <name>Mg(2+)</name>
        <dbReference type="ChEBI" id="CHEBI:18420"/>
    </ligand>
</feature>
<keyword evidence="4 15" id="KW-0288">FMN</keyword>
<dbReference type="EC" id="5.3.3.2" evidence="15"/>
<dbReference type="PATRIC" id="fig|2702.101.peg.930"/>
<feature type="binding site" evidence="15">
    <location>
        <position position="705"/>
    </location>
    <ligand>
        <name>substrate</name>
    </ligand>
</feature>
<comment type="subunit">
    <text evidence="14 15">Homooctamer. Dimer of tetramers.</text>
</comment>
<evidence type="ECO:0000256" key="7">
    <source>
        <dbReference type="ARBA" id="ARBA00022741"/>
    </source>
</evidence>
<sequence length="907" mass="99252">MSKVQDMASGKLYIAGEYAVVDGAAAIVVAVNRYVSATIDDDDLRITDIHGKNYSSKFLSESNSELKDFNKLDSPTVYGSISSVSESVDSAGDSACDSADESVDSSCVSLDSQRLQQKVNKNSKYKTLYWKRSFNGKDILVEEEKYAQFYSYVLCAMNVVDKFAFEQYKKPLNKCYNVRISSDLDDSRSGRKYGLGSSAAVTVAVVRALCKWYDLDISTPDICKLALIASALVEGSGSGGDVAASVYGGWIMYRAYYRDWLKAEIEMVNSGDLDFHKLVRKKWPRLEVKRLNVNPSLKLLVGWTGIPSSSSSLVSSVKSNRLSQKLFTYEDFCLLSEACVQRLVKVLESDDLISLSHGLECNRQLLRDLSDLTQTPIETPMLTSLIETAKFVGAAAKTSGAGGGDCGIALASSYNKDGISYIKDTWKSDGIKPLNLNVAKINGTGKSSENIVLHYEFSEKLSQYNTGNKKKISYIHEEIDFDDIHLPHEGDPITAGAFAKRNASKMDSCNSNNLESSNLCNKKSSLSNSLSNSSPNKKSSRITIKNVISNLESQITSNRKNMHLAIADEQYKANSEAGFDDISFMPTSLPNISLENVDSSVSFWGYSSPIPLYINAITGGSKEAKAVNAQLARVSCKTNIPMSSGSLSAALKDPSLIDTFSVIRDENPKGFVFANVGAGTSASDAMRAIEMINANALQVHLNVAQELVMPEGDRDFSDWMLNIKNISIACNKANIPMIVKETGCGITSLDVRRLYDLGVRFVDIGGRGGTNFITIENSRRDSNDYGYLSSWGLTTVESLLDVMRYENCNNGSIKVFASGGVRTPLDVIRALALGAQAVGVAGEFLHILMHSGEEVLEQRIFEWIEQIRNIMALLGAQKVSDIRSKSRLILKGDSLEFNKSLNSCLDK</sequence>
<dbReference type="GO" id="GO:0004452">
    <property type="term" value="F:isopentenyl-diphosphate delta-isomerase activity"/>
    <property type="evidence" value="ECO:0007669"/>
    <property type="project" value="UniProtKB-UniRule"/>
</dbReference>
<feature type="binding site" evidence="15">
    <location>
        <begin position="616"/>
        <end position="618"/>
    </location>
    <ligand>
        <name>FMN</name>
        <dbReference type="ChEBI" id="CHEBI:58210"/>
    </ligand>
</feature>
<dbReference type="Pfam" id="PF08544">
    <property type="entry name" value="GHMP_kinases_C"/>
    <property type="match status" value="1"/>
</dbReference>
<comment type="function">
    <text evidence="15">Involved in the biosynthesis of isoprenoids. Catalyzes the 1,3-allylic rearrangement of the homoallylic substrate isopentenyl (IPP) to its allylic isomer, dimethylallyl diphosphate (DMAPP).</text>
</comment>
<keyword evidence="12 15" id="KW-0414">Isoprene biosynthesis</keyword>
<feature type="domain" description="FMN-dependent dehydrogenase" evidence="17">
    <location>
        <begin position="715"/>
        <end position="885"/>
    </location>
</feature>
<dbReference type="HAMAP" id="MF_00354">
    <property type="entry name" value="Idi_2"/>
    <property type="match status" value="1"/>
</dbReference>
<dbReference type="InterPro" id="IPR014721">
    <property type="entry name" value="Ribsml_uS5_D2-typ_fold_subgr"/>
</dbReference>
<evidence type="ECO:0000256" key="6">
    <source>
        <dbReference type="ARBA" id="ARBA00022723"/>
    </source>
</evidence>
<feature type="binding site" evidence="15">
    <location>
        <begin position="820"/>
        <end position="822"/>
    </location>
    <ligand>
        <name>FMN</name>
        <dbReference type="ChEBI" id="CHEBI:58210"/>
    </ligand>
</feature>
<dbReference type="PANTHER" id="PTHR43665:SF1">
    <property type="entry name" value="ISOPENTENYL-DIPHOSPHATE DELTA-ISOMERASE"/>
    <property type="match status" value="1"/>
</dbReference>
<dbReference type="SUPFAM" id="SSF54211">
    <property type="entry name" value="Ribosomal protein S5 domain 2-like"/>
    <property type="match status" value="1"/>
</dbReference>
<gene>
    <name evidence="15" type="primary">fni</name>
    <name evidence="19" type="ORF">HMPREF3230_00949</name>
</gene>
<dbReference type="GO" id="GO:0070402">
    <property type="term" value="F:NADPH binding"/>
    <property type="evidence" value="ECO:0007669"/>
    <property type="project" value="UniProtKB-UniRule"/>
</dbReference>
<dbReference type="Pfam" id="PF01070">
    <property type="entry name" value="FMN_dh"/>
    <property type="match status" value="1"/>
</dbReference>
<evidence type="ECO:0000313" key="20">
    <source>
        <dbReference type="Proteomes" id="UP000070505"/>
    </source>
</evidence>
<evidence type="ECO:0000259" key="16">
    <source>
        <dbReference type="Pfam" id="PF00288"/>
    </source>
</evidence>
<comment type="cofactor">
    <cofactor evidence="15">
        <name>Mg(2+)</name>
        <dbReference type="ChEBI" id="CHEBI:18420"/>
    </cofactor>
</comment>
<dbReference type="InterPro" id="IPR006204">
    <property type="entry name" value="GHMP_kinase_N_dom"/>
</dbReference>
<dbReference type="Pfam" id="PF00288">
    <property type="entry name" value="GHMP_kinases_N"/>
    <property type="match status" value="1"/>
</dbReference>
<comment type="subcellular location">
    <subcellularLocation>
        <location evidence="15">Cytoplasm</location>
    </subcellularLocation>
</comment>
<feature type="binding site" evidence="15">
    <location>
        <position position="740"/>
    </location>
    <ligand>
        <name>FMN</name>
        <dbReference type="ChEBI" id="CHEBI:58210"/>
    </ligand>
</feature>
<accession>A0A135Z4Y3</accession>
<keyword evidence="13 15" id="KW-0413">Isomerase</keyword>
<keyword evidence="2 15" id="KW-0963">Cytoplasm</keyword>
<dbReference type="GO" id="GO:0000287">
    <property type="term" value="F:magnesium ion binding"/>
    <property type="evidence" value="ECO:0007669"/>
    <property type="project" value="UniProtKB-UniRule"/>
</dbReference>
<keyword evidence="8" id="KW-0418">Kinase</keyword>
<dbReference type="InterPro" id="IPR020568">
    <property type="entry name" value="Ribosomal_Su5_D2-typ_SF"/>
</dbReference>
<keyword evidence="6 15" id="KW-0479">Metal-binding</keyword>
<dbReference type="GO" id="GO:0008299">
    <property type="term" value="P:isoprenoid biosynthetic process"/>
    <property type="evidence" value="ECO:0007669"/>
    <property type="project" value="UniProtKB-UniRule"/>
</dbReference>
<evidence type="ECO:0000256" key="9">
    <source>
        <dbReference type="ARBA" id="ARBA00022840"/>
    </source>
</evidence>
<evidence type="ECO:0000259" key="18">
    <source>
        <dbReference type="Pfam" id="PF08544"/>
    </source>
</evidence>
<comment type="caution">
    <text evidence="15">Lacks conserved residue(s) required for the propagation of feature annotation.</text>
</comment>
<dbReference type="RefSeq" id="WP_075523741.1">
    <property type="nucleotide sequence ID" value="NZ_KQ961868.1"/>
</dbReference>
<evidence type="ECO:0000256" key="10">
    <source>
        <dbReference type="ARBA" id="ARBA00022842"/>
    </source>
</evidence>
<evidence type="ECO:0000256" key="15">
    <source>
        <dbReference type="HAMAP-Rule" id="MF_00354"/>
    </source>
</evidence>
<dbReference type="AlphaFoldDB" id="A0A135Z4Y3"/>
<evidence type="ECO:0000256" key="12">
    <source>
        <dbReference type="ARBA" id="ARBA00023229"/>
    </source>
</evidence>
<dbReference type="NCBIfam" id="TIGR02151">
    <property type="entry name" value="IPP_isom_2"/>
    <property type="match status" value="1"/>
</dbReference>
<keyword evidence="7" id="KW-0547">Nucleotide-binding</keyword>
<evidence type="ECO:0000256" key="3">
    <source>
        <dbReference type="ARBA" id="ARBA00022630"/>
    </source>
</evidence>
<dbReference type="Gene3D" id="3.20.20.70">
    <property type="entry name" value="Aldolase class I"/>
    <property type="match status" value="1"/>
</dbReference>
<dbReference type="GO" id="GO:0005737">
    <property type="term" value="C:cytoplasm"/>
    <property type="evidence" value="ECO:0007669"/>
    <property type="project" value="UniProtKB-SubCell"/>
</dbReference>
<comment type="catalytic activity">
    <reaction evidence="15">
        <text>isopentenyl diphosphate = dimethylallyl diphosphate</text>
        <dbReference type="Rhea" id="RHEA:23284"/>
        <dbReference type="ChEBI" id="CHEBI:57623"/>
        <dbReference type="ChEBI" id="CHEBI:128769"/>
        <dbReference type="EC" id="5.3.3.2"/>
    </reaction>
</comment>
<dbReference type="GO" id="GO:0016301">
    <property type="term" value="F:kinase activity"/>
    <property type="evidence" value="ECO:0007669"/>
    <property type="project" value="UniProtKB-KW"/>
</dbReference>
<dbReference type="GO" id="GO:0005524">
    <property type="term" value="F:ATP binding"/>
    <property type="evidence" value="ECO:0007669"/>
    <property type="project" value="UniProtKB-KW"/>
</dbReference>
<evidence type="ECO:0000256" key="2">
    <source>
        <dbReference type="ARBA" id="ARBA00022490"/>
    </source>
</evidence>
<dbReference type="InterPro" id="IPR011179">
    <property type="entry name" value="IPdP_isomerase"/>
</dbReference>
<evidence type="ECO:0000256" key="14">
    <source>
        <dbReference type="ARBA" id="ARBA00025810"/>
    </source>
</evidence>
<dbReference type="Gene3D" id="3.30.70.890">
    <property type="entry name" value="GHMP kinase, C-terminal domain"/>
    <property type="match status" value="1"/>
</dbReference>
<keyword evidence="5" id="KW-0808">Transferase</keyword>
<feature type="binding site" evidence="15">
    <location>
        <begin position="559"/>
        <end position="560"/>
    </location>
    <ligand>
        <name>substrate</name>
    </ligand>
</feature>
<evidence type="ECO:0000256" key="5">
    <source>
        <dbReference type="ARBA" id="ARBA00022679"/>
    </source>
</evidence>
<feature type="domain" description="GHMP kinase C-terminal" evidence="18">
    <location>
        <begin position="358"/>
        <end position="413"/>
    </location>
</feature>
<dbReference type="PRINTS" id="PR00959">
    <property type="entry name" value="MEVGALKINASE"/>
</dbReference>
<keyword evidence="11 15" id="KW-0521">NADP</keyword>
<evidence type="ECO:0000256" key="1">
    <source>
        <dbReference type="ARBA" id="ARBA00001917"/>
    </source>
</evidence>